<sequence>MKSLFPALLLISCLSACQQTPEEQAQAQVKEAVHAHFTHKEDYQPGEFRSRPYTRHDSLTYQARMAVLNAAALPGGTVPPLALPPRRPADTVRIGTLIAHAYNTSGGHGIARHDSATYVVYRSGNMHEVIPEGVVQSRLRKLGR</sequence>
<evidence type="ECO:0000313" key="3">
    <source>
        <dbReference type="Proteomes" id="UP000670527"/>
    </source>
</evidence>
<feature type="signal peptide" evidence="1">
    <location>
        <begin position="1"/>
        <end position="18"/>
    </location>
</feature>
<protein>
    <recommendedName>
        <fullName evidence="4">Lipoprotein</fullName>
    </recommendedName>
</protein>
<accession>A0ABS3TE88</accession>
<evidence type="ECO:0000313" key="2">
    <source>
        <dbReference type="EMBL" id="MBO3271952.1"/>
    </source>
</evidence>
<name>A0ABS3TE88_9BACT</name>
<gene>
    <name evidence="2" type="ORF">J4D97_14935</name>
</gene>
<evidence type="ECO:0008006" key="4">
    <source>
        <dbReference type="Google" id="ProtNLM"/>
    </source>
</evidence>
<keyword evidence="3" id="KW-1185">Reference proteome</keyword>
<keyword evidence="1" id="KW-0732">Signal</keyword>
<reference evidence="2 3" key="1">
    <citation type="submission" date="2021-03" db="EMBL/GenBank/DDBJ databases">
        <authorList>
            <person name="Kim M.K."/>
        </authorList>
    </citation>
    <scope>NUCLEOTIDE SEQUENCE [LARGE SCALE GENOMIC DNA]</scope>
    <source>
        <strain evidence="2 3">BT507</strain>
    </source>
</reference>
<evidence type="ECO:0000256" key="1">
    <source>
        <dbReference type="SAM" id="SignalP"/>
    </source>
</evidence>
<dbReference type="Proteomes" id="UP000670527">
    <property type="component" value="Unassembled WGS sequence"/>
</dbReference>
<organism evidence="2 3">
    <name type="scientific">Hymenobacter defluvii</name>
    <dbReference type="NCBI Taxonomy" id="2054411"/>
    <lineage>
        <taxon>Bacteria</taxon>
        <taxon>Pseudomonadati</taxon>
        <taxon>Bacteroidota</taxon>
        <taxon>Cytophagia</taxon>
        <taxon>Cytophagales</taxon>
        <taxon>Hymenobacteraceae</taxon>
        <taxon>Hymenobacter</taxon>
    </lineage>
</organism>
<comment type="caution">
    <text evidence="2">The sequence shown here is derived from an EMBL/GenBank/DDBJ whole genome shotgun (WGS) entry which is preliminary data.</text>
</comment>
<dbReference type="RefSeq" id="WP_208308236.1">
    <property type="nucleotide sequence ID" value="NZ_JAGETX010000008.1"/>
</dbReference>
<dbReference type="EMBL" id="JAGETX010000008">
    <property type="protein sequence ID" value="MBO3271952.1"/>
    <property type="molecule type" value="Genomic_DNA"/>
</dbReference>
<proteinExistence type="predicted"/>
<feature type="chain" id="PRO_5045245629" description="Lipoprotein" evidence="1">
    <location>
        <begin position="19"/>
        <end position="144"/>
    </location>
</feature>